<dbReference type="RefSeq" id="WP_200351462.1">
    <property type="nucleotide sequence ID" value="NZ_BAABHZ010000006.1"/>
</dbReference>
<name>A0A934R7H8_9BACT</name>
<evidence type="ECO:0000313" key="2">
    <source>
        <dbReference type="Proteomes" id="UP000600139"/>
    </source>
</evidence>
<comment type="caution">
    <text evidence="1">The sequence shown here is derived from an EMBL/GenBank/DDBJ whole genome shotgun (WGS) entry which is preliminary data.</text>
</comment>
<dbReference type="InterPro" id="IPR038666">
    <property type="entry name" value="SSP1_head-tail_sf"/>
</dbReference>
<dbReference type="Pfam" id="PF05521">
    <property type="entry name" value="Phage_HCP"/>
    <property type="match status" value="1"/>
</dbReference>
<organism evidence="1 2">
    <name type="scientific">Luteolibacter yonseiensis</name>
    <dbReference type="NCBI Taxonomy" id="1144680"/>
    <lineage>
        <taxon>Bacteria</taxon>
        <taxon>Pseudomonadati</taxon>
        <taxon>Verrucomicrobiota</taxon>
        <taxon>Verrucomicrobiia</taxon>
        <taxon>Verrucomicrobiales</taxon>
        <taxon>Verrucomicrobiaceae</taxon>
        <taxon>Luteolibacter</taxon>
    </lineage>
</organism>
<protein>
    <submittedName>
        <fullName evidence="1">Phage head closure protein</fullName>
    </submittedName>
</protein>
<dbReference type="NCBIfam" id="TIGR01563">
    <property type="entry name" value="gp16_SPP1"/>
    <property type="match status" value="1"/>
</dbReference>
<reference evidence="1" key="1">
    <citation type="submission" date="2021-01" db="EMBL/GenBank/DDBJ databases">
        <title>Modified the classification status of verrucomicrobia.</title>
        <authorList>
            <person name="Feng X."/>
        </authorList>
    </citation>
    <scope>NUCLEOTIDE SEQUENCE</scope>
    <source>
        <strain evidence="1">JCM 18052</strain>
    </source>
</reference>
<accession>A0A934R7H8</accession>
<dbReference type="EMBL" id="JAENIK010000011">
    <property type="protein sequence ID" value="MBK1816529.1"/>
    <property type="molecule type" value="Genomic_DNA"/>
</dbReference>
<dbReference type="InterPro" id="IPR008767">
    <property type="entry name" value="Phage_SPP1_head-tail_adaptor"/>
</dbReference>
<proteinExistence type="predicted"/>
<dbReference type="Proteomes" id="UP000600139">
    <property type="component" value="Unassembled WGS sequence"/>
</dbReference>
<gene>
    <name evidence="1" type="ORF">JIN84_12960</name>
</gene>
<dbReference type="AlphaFoldDB" id="A0A934R7H8"/>
<keyword evidence="2" id="KW-1185">Reference proteome</keyword>
<dbReference type="Gene3D" id="2.40.10.270">
    <property type="entry name" value="Bacteriophage SPP1 head-tail adaptor protein"/>
    <property type="match status" value="1"/>
</dbReference>
<sequence>MNPGKMDRRIRLQKRTFSRDTTGSNVETWADNAGVWAEDVKQGGGESVIADADRGQDTRQFRIRHRDMNAQDYRVSYDGKIYEIRNIQEEGRKNTLLLDTVATQGIP</sequence>
<evidence type="ECO:0000313" key="1">
    <source>
        <dbReference type="EMBL" id="MBK1816529.1"/>
    </source>
</evidence>